<feature type="domain" description="CHMP7 winged helix" evidence="12">
    <location>
        <begin position="158"/>
        <end position="229"/>
    </location>
</feature>
<dbReference type="GO" id="GO:0005771">
    <property type="term" value="C:multivesicular body"/>
    <property type="evidence" value="ECO:0007669"/>
    <property type="project" value="TreeGrafter"/>
</dbReference>
<keyword evidence="7" id="KW-0175">Coiled coil</keyword>
<dbReference type="GO" id="GO:0009898">
    <property type="term" value="C:cytoplasmic side of plasma membrane"/>
    <property type="evidence" value="ECO:0007669"/>
    <property type="project" value="TreeGrafter"/>
</dbReference>
<comment type="similarity">
    <text evidence="3">Belongs to the SNF7 family.</text>
</comment>
<keyword evidence="6" id="KW-0653">Protein transport</keyword>
<dbReference type="PANTHER" id="PTHR22761:SF21">
    <property type="entry name" value="CHARGED MULTIVESICULAR BODY PROTEIN 7"/>
    <property type="match status" value="1"/>
</dbReference>
<reference evidence="13" key="1">
    <citation type="journal article" date="2023" name="Mol. Biol. Evol.">
        <title>Third-Generation Sequencing Reveals the Adaptive Role of the Epigenome in Three Deep-Sea Polychaetes.</title>
        <authorList>
            <person name="Perez M."/>
            <person name="Aroh O."/>
            <person name="Sun Y."/>
            <person name="Lan Y."/>
            <person name="Juniper S.K."/>
            <person name="Young C.R."/>
            <person name="Angers B."/>
            <person name="Qian P.Y."/>
        </authorList>
    </citation>
    <scope>NUCLEOTIDE SEQUENCE</scope>
    <source>
        <strain evidence="13">R07B-5</strain>
    </source>
</reference>
<dbReference type="GO" id="GO:0032511">
    <property type="term" value="P:late endosome to vacuole transport via multivesicular body sorting pathway"/>
    <property type="evidence" value="ECO:0007669"/>
    <property type="project" value="TreeGrafter"/>
</dbReference>
<evidence type="ECO:0000256" key="6">
    <source>
        <dbReference type="ARBA" id="ARBA00022927"/>
    </source>
</evidence>
<keyword evidence="4" id="KW-0813">Transport</keyword>
<dbReference type="Pfam" id="PF03357">
    <property type="entry name" value="Snf7"/>
    <property type="match status" value="1"/>
</dbReference>
<feature type="region of interest" description="Disordered" evidence="11">
    <location>
        <begin position="403"/>
        <end position="422"/>
    </location>
</feature>
<dbReference type="Pfam" id="PF25880">
    <property type="entry name" value="WHD_CHMP7_1st"/>
    <property type="match status" value="1"/>
</dbReference>
<evidence type="ECO:0000256" key="11">
    <source>
        <dbReference type="SAM" id="MobiDB-lite"/>
    </source>
</evidence>
<proteinExistence type="inferred from homology"/>
<evidence type="ECO:0000256" key="3">
    <source>
        <dbReference type="ARBA" id="ARBA00006190"/>
    </source>
</evidence>
<dbReference type="InterPro" id="IPR057471">
    <property type="entry name" value="CHMP7_WHD"/>
</dbReference>
<gene>
    <name evidence="13" type="ORF">NP493_676g03004</name>
</gene>
<dbReference type="Pfam" id="PF25239">
    <property type="entry name" value="WHD_CHMP7"/>
    <property type="match status" value="1"/>
</dbReference>
<evidence type="ECO:0000256" key="1">
    <source>
        <dbReference type="ARBA" id="ARBA00004259"/>
    </source>
</evidence>
<evidence type="ECO:0000256" key="7">
    <source>
        <dbReference type="ARBA" id="ARBA00023054"/>
    </source>
</evidence>
<dbReference type="GO" id="GO:0015031">
    <property type="term" value="P:protein transport"/>
    <property type="evidence" value="ECO:0007669"/>
    <property type="project" value="UniProtKB-KW"/>
</dbReference>
<dbReference type="GO" id="GO:0006900">
    <property type="term" value="P:vesicle budding from membrane"/>
    <property type="evidence" value="ECO:0007669"/>
    <property type="project" value="TreeGrafter"/>
</dbReference>
<keyword evidence="14" id="KW-1185">Reference proteome</keyword>
<evidence type="ECO:0000313" key="13">
    <source>
        <dbReference type="EMBL" id="KAK2176202.1"/>
    </source>
</evidence>
<dbReference type="AlphaFoldDB" id="A0AAD9KRJ0"/>
<comment type="caution">
    <text evidence="13">The sequence shown here is derived from an EMBL/GenBank/DDBJ whole genome shotgun (WGS) entry which is preliminary data.</text>
</comment>
<comment type="subcellular location">
    <subcellularLocation>
        <location evidence="2">Cytoplasm</location>
    </subcellularLocation>
    <subcellularLocation>
        <location evidence="1">Nucleus envelope</location>
    </subcellularLocation>
</comment>
<keyword evidence="8" id="KW-0539">Nucleus</keyword>
<protein>
    <recommendedName>
        <fullName evidence="9">Charged multivesicular body protein 7</fullName>
    </recommendedName>
    <alternativeName>
        <fullName evidence="10">Chromatin-modifying protein 7</fullName>
    </alternativeName>
</protein>
<organism evidence="13 14">
    <name type="scientific">Ridgeia piscesae</name>
    <name type="common">Tubeworm</name>
    <dbReference type="NCBI Taxonomy" id="27915"/>
    <lineage>
        <taxon>Eukaryota</taxon>
        <taxon>Metazoa</taxon>
        <taxon>Spiralia</taxon>
        <taxon>Lophotrochozoa</taxon>
        <taxon>Annelida</taxon>
        <taxon>Polychaeta</taxon>
        <taxon>Sedentaria</taxon>
        <taxon>Canalipalpata</taxon>
        <taxon>Sabellida</taxon>
        <taxon>Siboglinidae</taxon>
        <taxon>Ridgeia</taxon>
    </lineage>
</organism>
<keyword evidence="5" id="KW-0963">Cytoplasm</keyword>
<name>A0AAD9KRJ0_RIDPI</name>
<evidence type="ECO:0000256" key="9">
    <source>
        <dbReference type="ARBA" id="ARBA00041077"/>
    </source>
</evidence>
<evidence type="ECO:0000256" key="4">
    <source>
        <dbReference type="ARBA" id="ARBA00022448"/>
    </source>
</evidence>
<dbReference type="GO" id="GO:0000815">
    <property type="term" value="C:ESCRT III complex"/>
    <property type="evidence" value="ECO:0007669"/>
    <property type="project" value="TreeGrafter"/>
</dbReference>
<evidence type="ECO:0000256" key="10">
    <source>
        <dbReference type="ARBA" id="ARBA00041629"/>
    </source>
</evidence>
<evidence type="ECO:0000256" key="5">
    <source>
        <dbReference type="ARBA" id="ARBA00022490"/>
    </source>
</evidence>
<sequence>MATHSYERLYHEDWQDDQTMDVLFSPFRENRQVNPRSWDKKMSFWTDLIITHCRGNKCLVVNPNTLPYQFKRGEKVPVCLNDVLREMLREGKLKQLCDFEQGITSGWVSWSYNVMVKKPLSWSFSTLVKRPVSWGIGQLTGQTHDEAELGDLVVLDLVKEKAEEILNRHHMSAQHSLTDNIVSQSQLWQQCRDIVSDEQSFQLALLWLCKEKKCCITTTENQEKVVQFASKNDTAPPKMSECDLQIFRLKQAETSTERRVEELTSQMDDCRLQAKEYLQKGLKTSAKNCLVRKKKIETLRDGKETALENIRHMLRVIQQVETDKMVLDAYASGTEAFKEITRRYGLTPDMIDNVMTDVNETMDLNEEIQESISQNPMGEPSMDELEEELQTILAGDEKTRTVAPPMKKTETPPKRTAVPSGVGRVPHQELVNSLCQMKVMDRTGQFALSHQQGWEGWGDRLHGYVDL</sequence>
<evidence type="ECO:0000313" key="14">
    <source>
        <dbReference type="Proteomes" id="UP001209878"/>
    </source>
</evidence>
<dbReference type="Proteomes" id="UP001209878">
    <property type="component" value="Unassembled WGS sequence"/>
</dbReference>
<dbReference type="PANTHER" id="PTHR22761">
    <property type="entry name" value="CHARGED MULTIVESICULAR BODY PROTEIN"/>
    <property type="match status" value="1"/>
</dbReference>
<dbReference type="InterPro" id="IPR005024">
    <property type="entry name" value="Snf7_fam"/>
</dbReference>
<dbReference type="GO" id="GO:0005635">
    <property type="term" value="C:nuclear envelope"/>
    <property type="evidence" value="ECO:0007669"/>
    <property type="project" value="UniProtKB-SubCell"/>
</dbReference>
<dbReference type="EMBL" id="JAODUO010000676">
    <property type="protein sequence ID" value="KAK2176202.1"/>
    <property type="molecule type" value="Genomic_DNA"/>
</dbReference>
<accession>A0AAD9KRJ0</accession>
<evidence type="ECO:0000259" key="12">
    <source>
        <dbReference type="Pfam" id="PF25239"/>
    </source>
</evidence>
<evidence type="ECO:0000256" key="8">
    <source>
        <dbReference type="ARBA" id="ARBA00023242"/>
    </source>
</evidence>
<evidence type="ECO:0000256" key="2">
    <source>
        <dbReference type="ARBA" id="ARBA00004496"/>
    </source>
</evidence>